<name>D2TSE4_CITRI</name>
<keyword evidence="1" id="KW-1133">Transmembrane helix</keyword>
<dbReference type="KEGG" id="cro:ROD_23651"/>
<keyword evidence="3" id="KW-1185">Reference proteome</keyword>
<gene>
    <name evidence="2" type="ordered locus">ROD_23651</name>
</gene>
<feature type="transmembrane region" description="Helical" evidence="1">
    <location>
        <begin position="15"/>
        <end position="32"/>
    </location>
</feature>
<protein>
    <submittedName>
        <fullName evidence="2">Membrane protein</fullName>
    </submittedName>
</protein>
<keyword evidence="1" id="KW-0472">Membrane</keyword>
<feature type="transmembrane region" description="Helical" evidence="1">
    <location>
        <begin position="44"/>
        <end position="70"/>
    </location>
</feature>
<keyword evidence="1" id="KW-0812">Transmembrane</keyword>
<dbReference type="Proteomes" id="UP000001889">
    <property type="component" value="Chromosome"/>
</dbReference>
<dbReference type="HOGENOM" id="CLU_1999854_0_0_6"/>
<reference evidence="2 3" key="1">
    <citation type="journal article" date="2010" name="J. Bacteriol.">
        <title>The Citrobacter rodentium genome sequence reveals convergent evolution with human pathogenic Escherichia coli.</title>
        <authorList>
            <person name="Petty N.K."/>
            <person name="Bulgin R."/>
            <person name="Crepin V.F."/>
            <person name="Cerdeno-Tarraga A.M."/>
            <person name="Schroeder G.N."/>
            <person name="Quail M.A."/>
            <person name="Lennard N."/>
            <person name="Corton C."/>
            <person name="Barron A."/>
            <person name="Clark L."/>
            <person name="Toribio A.L."/>
            <person name="Parkhill J."/>
            <person name="Dougan G."/>
            <person name="Frankel G."/>
            <person name="Thomson N.R."/>
        </authorList>
    </citation>
    <scope>NUCLEOTIDE SEQUENCE [LARGE SCALE GENOMIC DNA]</scope>
    <source>
        <strain evidence="2 3">ICC168</strain>
    </source>
</reference>
<evidence type="ECO:0000256" key="1">
    <source>
        <dbReference type="SAM" id="Phobius"/>
    </source>
</evidence>
<evidence type="ECO:0000313" key="3">
    <source>
        <dbReference type="Proteomes" id="UP000001889"/>
    </source>
</evidence>
<evidence type="ECO:0000313" key="2">
    <source>
        <dbReference type="EMBL" id="CBG89111.1"/>
    </source>
</evidence>
<organism evidence="2 3">
    <name type="scientific">Citrobacter rodentium (strain ICC168)</name>
    <name type="common">Citrobacter freundii biotype 4280</name>
    <dbReference type="NCBI Taxonomy" id="637910"/>
    <lineage>
        <taxon>Bacteria</taxon>
        <taxon>Pseudomonadati</taxon>
        <taxon>Pseudomonadota</taxon>
        <taxon>Gammaproteobacteria</taxon>
        <taxon>Enterobacterales</taxon>
        <taxon>Enterobacteriaceae</taxon>
        <taxon>Citrobacter</taxon>
    </lineage>
</organism>
<accession>D2TSE4</accession>
<sequence>MSLINKKLLINTLKFSWLSMVTVVLIITLLFFDGRKNSDIEDFLVYSMFLLTFPSGIIISGLMFIIFYFFMSVFSIEDIMYDVNYVYLILVWFFLFIPGYIQWFFLIPITCRKYQDKKNRYGQR</sequence>
<proteinExistence type="predicted"/>
<dbReference type="EMBL" id="FN543502">
    <property type="protein sequence ID" value="CBG89111.1"/>
    <property type="molecule type" value="Genomic_DNA"/>
</dbReference>
<dbReference type="AlphaFoldDB" id="D2TSE4"/>
<feature type="transmembrane region" description="Helical" evidence="1">
    <location>
        <begin position="85"/>
        <end position="111"/>
    </location>
</feature>